<name>A0A645AVE2_9ZZZZ</name>
<dbReference type="InterPro" id="IPR007607">
    <property type="entry name" value="BacA/B"/>
</dbReference>
<evidence type="ECO:0000313" key="1">
    <source>
        <dbReference type="EMBL" id="MPM57225.1"/>
    </source>
</evidence>
<evidence type="ECO:0008006" key="2">
    <source>
        <dbReference type="Google" id="ProtNLM"/>
    </source>
</evidence>
<accession>A0A645AVE2</accession>
<dbReference type="AlphaFoldDB" id="A0A645AVE2"/>
<dbReference type="PANTHER" id="PTHR35024:SF4">
    <property type="entry name" value="POLYMER-FORMING CYTOSKELETAL PROTEIN"/>
    <property type="match status" value="1"/>
</dbReference>
<organism evidence="1">
    <name type="scientific">bioreactor metagenome</name>
    <dbReference type="NCBI Taxonomy" id="1076179"/>
    <lineage>
        <taxon>unclassified sequences</taxon>
        <taxon>metagenomes</taxon>
        <taxon>ecological metagenomes</taxon>
    </lineage>
</organism>
<sequence length="126" mass="13780">MAKNEIVTQVNEVNRISGGSEFIGRLNSACDIRIDGFFEGRLTTTGKLVIGENAKLLGEVICKSCDIWGFMEGALLVKESFGLRKTGSITGNIACQKIFIEEGATFNGSCKLIDDEAFEDMKTKFK</sequence>
<dbReference type="Pfam" id="PF04519">
    <property type="entry name" value="Bactofilin"/>
    <property type="match status" value="1"/>
</dbReference>
<dbReference type="PANTHER" id="PTHR35024">
    <property type="entry name" value="HYPOTHETICAL CYTOSOLIC PROTEIN"/>
    <property type="match status" value="1"/>
</dbReference>
<protein>
    <recommendedName>
        <fullName evidence="2">Polymer-forming cytoskeletal</fullName>
    </recommendedName>
</protein>
<gene>
    <name evidence="1" type="ORF">SDC9_104047</name>
</gene>
<reference evidence="1" key="1">
    <citation type="submission" date="2019-08" db="EMBL/GenBank/DDBJ databases">
        <authorList>
            <person name="Kucharzyk K."/>
            <person name="Murdoch R.W."/>
            <person name="Higgins S."/>
            <person name="Loffler F."/>
        </authorList>
    </citation>
    <scope>NUCLEOTIDE SEQUENCE</scope>
</reference>
<comment type="caution">
    <text evidence="1">The sequence shown here is derived from an EMBL/GenBank/DDBJ whole genome shotgun (WGS) entry which is preliminary data.</text>
</comment>
<dbReference type="EMBL" id="VSSQ01016154">
    <property type="protein sequence ID" value="MPM57225.1"/>
    <property type="molecule type" value="Genomic_DNA"/>
</dbReference>
<proteinExistence type="predicted"/>